<dbReference type="Gene3D" id="3.90.220.20">
    <property type="entry name" value="DNA methylase specificity domains"/>
    <property type="match status" value="1"/>
</dbReference>
<protein>
    <recommendedName>
        <fullName evidence="4">Type I restriction modification DNA specificity domain-containing protein</fullName>
    </recommendedName>
</protein>
<evidence type="ECO:0000313" key="6">
    <source>
        <dbReference type="Proteomes" id="UP000215452"/>
    </source>
</evidence>
<keyword evidence="3" id="KW-0238">DNA-binding</keyword>
<gene>
    <name evidence="5" type="ORF">CIB43_00576</name>
</gene>
<dbReference type="GO" id="GO:0009307">
    <property type="term" value="P:DNA restriction-modification system"/>
    <property type="evidence" value="ECO:0007669"/>
    <property type="project" value="UniProtKB-KW"/>
</dbReference>
<dbReference type="EMBL" id="CP022714">
    <property type="protein sequence ID" value="ASU14467.1"/>
    <property type="molecule type" value="Genomic_DNA"/>
</dbReference>
<dbReference type="GO" id="GO:0003677">
    <property type="term" value="F:DNA binding"/>
    <property type="evidence" value="ECO:0007669"/>
    <property type="project" value="UniProtKB-KW"/>
</dbReference>
<evidence type="ECO:0000256" key="1">
    <source>
        <dbReference type="ARBA" id="ARBA00010923"/>
    </source>
</evidence>
<dbReference type="Pfam" id="PF01420">
    <property type="entry name" value="Methylase_S"/>
    <property type="match status" value="2"/>
</dbReference>
<feature type="domain" description="Type I restriction modification DNA specificity" evidence="4">
    <location>
        <begin position="179"/>
        <end position="276"/>
    </location>
</feature>
<evidence type="ECO:0000256" key="2">
    <source>
        <dbReference type="ARBA" id="ARBA00022747"/>
    </source>
</evidence>
<reference evidence="5 6" key="1">
    <citation type="submission" date="2017-08" db="EMBL/GenBank/DDBJ databases">
        <title>The complete genome sequence of a Mycoplasma hyopneumoniae isolate in Korea.</title>
        <authorList>
            <person name="Han J."/>
            <person name="Lee N."/>
        </authorList>
    </citation>
    <scope>NUCLEOTIDE SEQUENCE [LARGE SCALE GENOMIC DNA]</scope>
    <source>
        <strain evidence="5 6">KM014</strain>
    </source>
</reference>
<feature type="domain" description="Type I restriction modification DNA specificity" evidence="4">
    <location>
        <begin position="10"/>
        <end position="119"/>
    </location>
</feature>
<evidence type="ECO:0000259" key="4">
    <source>
        <dbReference type="Pfam" id="PF01420"/>
    </source>
</evidence>
<sequence>MTNNQIGRYIDKEGATILENVFSATANGTGKAFFQSKPFTILQDSYAFKFKDESITKKSVYLFFLASLNKVFQKYSWDNKSIWERIRQEKIYLPIKNKQIDFDFIEKFVVLIEKIIVKELKAAHMAELKAYLLATGFEENEATHTHTHTHRERERERERARERAAFQAEIEDLYLNTIWKEFRIKDIFDVSSSNKVIHANKVKIHDTQIPNTYPYVVRQSKNNGIKGYIHENLQFLNPANTISFAQDTFLSFVQKQKYFTGNNVKVLKYKGKNKIKQNH</sequence>
<evidence type="ECO:0000313" key="5">
    <source>
        <dbReference type="EMBL" id="ASU14467.1"/>
    </source>
</evidence>
<dbReference type="InterPro" id="IPR000055">
    <property type="entry name" value="Restrct_endonuc_typeI_TRD"/>
</dbReference>
<proteinExistence type="inferred from homology"/>
<name>A0A223MAH5_MESHO</name>
<accession>A0A223MAH5</accession>
<comment type="similarity">
    <text evidence="1">Belongs to the type-I restriction system S methylase family.</text>
</comment>
<keyword evidence="2" id="KW-0680">Restriction system</keyword>
<dbReference type="InterPro" id="IPR044946">
    <property type="entry name" value="Restrct_endonuc_typeI_TRD_sf"/>
</dbReference>
<dbReference type="AlphaFoldDB" id="A0A223MAH5"/>
<organism evidence="5 6">
    <name type="scientific">Mesomycoplasma hyopneumoniae</name>
    <name type="common">Mycoplasma hyopneumoniae</name>
    <dbReference type="NCBI Taxonomy" id="2099"/>
    <lineage>
        <taxon>Bacteria</taxon>
        <taxon>Bacillati</taxon>
        <taxon>Mycoplasmatota</taxon>
        <taxon>Mycoplasmoidales</taxon>
        <taxon>Metamycoplasmataceae</taxon>
        <taxon>Mesomycoplasma</taxon>
    </lineage>
</organism>
<dbReference type="Proteomes" id="UP000215452">
    <property type="component" value="Chromosome"/>
</dbReference>
<evidence type="ECO:0000256" key="3">
    <source>
        <dbReference type="ARBA" id="ARBA00023125"/>
    </source>
</evidence>